<keyword evidence="3" id="KW-0862">Zinc</keyword>
<evidence type="ECO:0000313" key="7">
    <source>
        <dbReference type="Proteomes" id="UP000772434"/>
    </source>
</evidence>
<evidence type="ECO:0000256" key="3">
    <source>
        <dbReference type="ARBA" id="ARBA00022833"/>
    </source>
</evidence>
<evidence type="ECO:0000259" key="5">
    <source>
        <dbReference type="PROSITE" id="PS50865"/>
    </source>
</evidence>
<dbReference type="Proteomes" id="UP000772434">
    <property type="component" value="Unassembled WGS sequence"/>
</dbReference>
<keyword evidence="7" id="KW-1185">Reference proteome</keyword>
<dbReference type="Gene3D" id="6.10.140.2220">
    <property type="match status" value="1"/>
</dbReference>
<dbReference type="GO" id="GO:0005737">
    <property type="term" value="C:cytoplasm"/>
    <property type="evidence" value="ECO:0007669"/>
    <property type="project" value="TreeGrafter"/>
</dbReference>
<dbReference type="PANTHER" id="PTHR13244">
    <property type="entry name" value="ZINC FINGER MYND DOMAIN CONTAINING PROTEIN 10"/>
    <property type="match status" value="1"/>
</dbReference>
<comment type="caution">
    <text evidence="6">The sequence shown here is derived from an EMBL/GenBank/DDBJ whole genome shotgun (WGS) entry which is preliminary data.</text>
</comment>
<keyword evidence="1" id="KW-0479">Metal-binding</keyword>
<dbReference type="GO" id="GO:0008270">
    <property type="term" value="F:zinc ion binding"/>
    <property type="evidence" value="ECO:0007669"/>
    <property type="project" value="UniProtKB-KW"/>
</dbReference>
<protein>
    <recommendedName>
        <fullName evidence="5">MYND-type domain-containing protein</fullName>
    </recommendedName>
</protein>
<evidence type="ECO:0000313" key="6">
    <source>
        <dbReference type="EMBL" id="KAF9062042.1"/>
    </source>
</evidence>
<dbReference type="InterPro" id="IPR052298">
    <property type="entry name" value="ZMYND10"/>
</dbReference>
<accession>A0A9P5U130</accession>
<evidence type="ECO:0000256" key="1">
    <source>
        <dbReference type="ARBA" id="ARBA00022723"/>
    </source>
</evidence>
<proteinExistence type="predicted"/>
<reference evidence="6" key="1">
    <citation type="submission" date="2020-11" db="EMBL/GenBank/DDBJ databases">
        <authorList>
            <consortium name="DOE Joint Genome Institute"/>
            <person name="Ahrendt S."/>
            <person name="Riley R."/>
            <person name="Andreopoulos W."/>
            <person name="Labutti K."/>
            <person name="Pangilinan J."/>
            <person name="Ruiz-Duenas F.J."/>
            <person name="Barrasa J.M."/>
            <person name="Sanchez-Garcia M."/>
            <person name="Camarero S."/>
            <person name="Miyauchi S."/>
            <person name="Serrano A."/>
            <person name="Linde D."/>
            <person name="Babiker R."/>
            <person name="Drula E."/>
            <person name="Ayuso-Fernandez I."/>
            <person name="Pacheco R."/>
            <person name="Padilla G."/>
            <person name="Ferreira P."/>
            <person name="Barriuso J."/>
            <person name="Kellner H."/>
            <person name="Castanera R."/>
            <person name="Alfaro M."/>
            <person name="Ramirez L."/>
            <person name="Pisabarro A.G."/>
            <person name="Kuo A."/>
            <person name="Tritt A."/>
            <person name="Lipzen A."/>
            <person name="He G."/>
            <person name="Yan M."/>
            <person name="Ng V."/>
            <person name="Cullen D."/>
            <person name="Martin F."/>
            <person name="Rosso M.-N."/>
            <person name="Henrissat B."/>
            <person name="Hibbett D."/>
            <person name="Martinez A.T."/>
            <person name="Grigoriev I.V."/>
        </authorList>
    </citation>
    <scope>NUCLEOTIDE SEQUENCE</scope>
    <source>
        <strain evidence="6">AH 40177</strain>
    </source>
</reference>
<dbReference type="InterPro" id="IPR002893">
    <property type="entry name" value="Znf_MYND"/>
</dbReference>
<dbReference type="PROSITE" id="PS50865">
    <property type="entry name" value="ZF_MYND_2"/>
    <property type="match status" value="1"/>
</dbReference>
<dbReference type="Pfam" id="PF01753">
    <property type="entry name" value="zf-MYND"/>
    <property type="match status" value="1"/>
</dbReference>
<evidence type="ECO:0000256" key="2">
    <source>
        <dbReference type="ARBA" id="ARBA00022771"/>
    </source>
</evidence>
<evidence type="ECO:0000256" key="4">
    <source>
        <dbReference type="PROSITE-ProRule" id="PRU00134"/>
    </source>
</evidence>
<dbReference type="PANTHER" id="PTHR13244:SF7">
    <property type="entry name" value="ZINC FINGER MYND DOMAIN-CONTAINING PROTEIN 10"/>
    <property type="match status" value="1"/>
</dbReference>
<dbReference type="OrthoDB" id="265717at2759"/>
<dbReference type="PROSITE" id="PS01360">
    <property type="entry name" value="ZF_MYND_1"/>
    <property type="match status" value="1"/>
</dbReference>
<keyword evidence="2 4" id="KW-0863">Zinc-finger</keyword>
<gene>
    <name evidence="6" type="ORF">BDP27DRAFT_1337151</name>
</gene>
<organism evidence="6 7">
    <name type="scientific">Rhodocollybia butyracea</name>
    <dbReference type="NCBI Taxonomy" id="206335"/>
    <lineage>
        <taxon>Eukaryota</taxon>
        <taxon>Fungi</taxon>
        <taxon>Dikarya</taxon>
        <taxon>Basidiomycota</taxon>
        <taxon>Agaricomycotina</taxon>
        <taxon>Agaricomycetes</taxon>
        <taxon>Agaricomycetidae</taxon>
        <taxon>Agaricales</taxon>
        <taxon>Marasmiineae</taxon>
        <taxon>Omphalotaceae</taxon>
        <taxon>Rhodocollybia</taxon>
    </lineage>
</organism>
<dbReference type="AlphaFoldDB" id="A0A9P5U130"/>
<name>A0A9P5U130_9AGAR</name>
<dbReference type="EMBL" id="JADNRY010000183">
    <property type="protein sequence ID" value="KAF9062042.1"/>
    <property type="molecule type" value="Genomic_DNA"/>
</dbReference>
<sequence>MPGPPNLRDITFFPPLKLLPHDNVFTDSDDDYYSTSVDRHAREPRKHWCFFAEITEPSWYPLRPTFQAKDIDGTTFLVSFYFDDRALFEKVIEKGLVGSTICVMYASLHFFADGQFGVRLEEPKNVKIIPLGLDKLFAANIIYRHMQSIVDSAGQISCVVCGASAAQRCSRCSAVSYCGRQCQEQDWKAKHKKECIAMRQMKAWSEFDWQEYKVHQGFTDFV</sequence>
<feature type="domain" description="MYND-type" evidence="5">
    <location>
        <begin position="158"/>
        <end position="195"/>
    </location>
</feature>
<dbReference type="SUPFAM" id="SSF144232">
    <property type="entry name" value="HIT/MYND zinc finger-like"/>
    <property type="match status" value="1"/>
</dbReference>